<dbReference type="Proteomes" id="UP001595872">
    <property type="component" value="Unassembled WGS sequence"/>
</dbReference>
<dbReference type="Pfam" id="PF08530">
    <property type="entry name" value="PepX_C"/>
    <property type="match status" value="1"/>
</dbReference>
<dbReference type="InterPro" id="IPR013736">
    <property type="entry name" value="Xaa-Pro_dipept_C"/>
</dbReference>
<evidence type="ECO:0000313" key="5">
    <source>
        <dbReference type="Proteomes" id="UP001595872"/>
    </source>
</evidence>
<protein>
    <submittedName>
        <fullName evidence="4">CocE/NonD family hydrolase</fullName>
    </submittedName>
</protein>
<organism evidence="4 5">
    <name type="scientific">Actinomadura gamaensis</name>
    <dbReference type="NCBI Taxonomy" id="1763541"/>
    <lineage>
        <taxon>Bacteria</taxon>
        <taxon>Bacillati</taxon>
        <taxon>Actinomycetota</taxon>
        <taxon>Actinomycetes</taxon>
        <taxon>Streptosporangiales</taxon>
        <taxon>Thermomonosporaceae</taxon>
        <taxon>Actinomadura</taxon>
    </lineage>
</organism>
<evidence type="ECO:0000313" key="4">
    <source>
        <dbReference type="EMBL" id="MFC4910196.1"/>
    </source>
</evidence>
<dbReference type="SMART" id="SM00939">
    <property type="entry name" value="PepX_C"/>
    <property type="match status" value="1"/>
</dbReference>
<name>A0ABV9U2Z6_9ACTN</name>
<proteinExistence type="predicted"/>
<dbReference type="GO" id="GO:0016787">
    <property type="term" value="F:hydrolase activity"/>
    <property type="evidence" value="ECO:0007669"/>
    <property type="project" value="UniProtKB-KW"/>
</dbReference>
<dbReference type="Gene3D" id="2.60.120.260">
    <property type="entry name" value="Galactose-binding domain-like"/>
    <property type="match status" value="1"/>
</dbReference>
<reference evidence="5" key="1">
    <citation type="journal article" date="2019" name="Int. J. Syst. Evol. Microbiol.">
        <title>The Global Catalogue of Microorganisms (GCM) 10K type strain sequencing project: providing services to taxonomists for standard genome sequencing and annotation.</title>
        <authorList>
            <consortium name="The Broad Institute Genomics Platform"/>
            <consortium name="The Broad Institute Genome Sequencing Center for Infectious Disease"/>
            <person name="Wu L."/>
            <person name="Ma J."/>
        </authorList>
    </citation>
    <scope>NUCLEOTIDE SEQUENCE [LARGE SCALE GENOMIC DNA]</scope>
    <source>
        <strain evidence="5">KLKA75</strain>
    </source>
</reference>
<dbReference type="Gene3D" id="1.10.3020.10">
    <property type="entry name" value="alpha-amino acid ester hydrolase ( Helical cap domain)"/>
    <property type="match status" value="1"/>
</dbReference>
<dbReference type="NCBIfam" id="TIGR00976">
    <property type="entry name" value="CocE_NonD"/>
    <property type="match status" value="1"/>
</dbReference>
<dbReference type="InterPro" id="IPR005674">
    <property type="entry name" value="CocE/Ser_esterase"/>
</dbReference>
<comment type="caution">
    <text evidence="4">The sequence shown here is derived from an EMBL/GenBank/DDBJ whole genome shotgun (WGS) entry which is preliminary data.</text>
</comment>
<evidence type="ECO:0000256" key="1">
    <source>
        <dbReference type="ARBA" id="ARBA00022801"/>
    </source>
</evidence>
<feature type="domain" description="Xaa-Pro dipeptidyl-peptidase C-terminal" evidence="3">
    <location>
        <begin position="323"/>
        <end position="542"/>
    </location>
</feature>
<dbReference type="Pfam" id="PF02129">
    <property type="entry name" value="Peptidase_S15"/>
    <property type="match status" value="1"/>
</dbReference>
<evidence type="ECO:0000256" key="2">
    <source>
        <dbReference type="SAM" id="MobiDB-lite"/>
    </source>
</evidence>
<dbReference type="SUPFAM" id="SSF49785">
    <property type="entry name" value="Galactose-binding domain-like"/>
    <property type="match status" value="1"/>
</dbReference>
<dbReference type="EMBL" id="JBHSIT010000006">
    <property type="protein sequence ID" value="MFC4910196.1"/>
    <property type="molecule type" value="Genomic_DNA"/>
</dbReference>
<accession>A0ABV9U2Z6</accession>
<evidence type="ECO:0000259" key="3">
    <source>
        <dbReference type="SMART" id="SM00939"/>
    </source>
</evidence>
<gene>
    <name evidence="4" type="ORF">ACFPCY_22975</name>
</gene>
<dbReference type="RefSeq" id="WP_378258305.1">
    <property type="nucleotide sequence ID" value="NZ_JBHSIT010000006.1"/>
</dbReference>
<dbReference type="Gene3D" id="3.40.50.1820">
    <property type="entry name" value="alpha/beta hydrolase"/>
    <property type="match status" value="1"/>
</dbReference>
<sequence>MTSIVVDGGRPLGPGARLAGWGLEKAWRLPPRRARVKVRRAVRVPMSDGTVLLADHYTPLTAGPAATVLVRCPYGRKAPFSVLNAQLLAERGHQVLLQSCRGTFGSGGKFEPMRHEISDGRDTVAWLREQDWFDGRLLTYGASYLGFVQWALLRDDPPPELLGAVVQVGPHDFSRSAYRNGAFDLANFLGWSEMVGGQESPNRIRHGLRTLRPAARLTAAVAGSPLRAGARALLGDRAPWFESWLDHPDTTDPFWTPLQCGDALTRTSVPTLLVGGWHDIFLAQTLEQYQVLSSRGVPTRLLVGPWTHEQAVMKAGTVTAESLDWLDRCLTSPPRGHSARIWTGGGVGWQETDWPPQADGRRWYLDPAGALSAEHRAGDPAVFRYDPSDPTPSVGGAIMLQGGGARDNRVLEARPDVLVFTGPPLTAPLDVRGAVTAQIAVTRDNPHADLFVRLCDVDPRGRSRNLCDGILRLTGDDPLDTVVTVDLLATAHRFAPGHRLRVQVSGGAHPRFARNPGTGTPDATSADLRPTTYRIASTSHLVLPTTN</sequence>
<keyword evidence="1 4" id="KW-0378">Hydrolase</keyword>
<feature type="region of interest" description="Disordered" evidence="2">
    <location>
        <begin position="508"/>
        <end position="527"/>
    </location>
</feature>
<dbReference type="InterPro" id="IPR000383">
    <property type="entry name" value="Xaa-Pro-like_dom"/>
</dbReference>
<dbReference type="InterPro" id="IPR008979">
    <property type="entry name" value="Galactose-bd-like_sf"/>
</dbReference>
<dbReference type="SUPFAM" id="SSF53474">
    <property type="entry name" value="alpha/beta-Hydrolases"/>
    <property type="match status" value="1"/>
</dbReference>
<keyword evidence="5" id="KW-1185">Reference proteome</keyword>
<dbReference type="InterPro" id="IPR029058">
    <property type="entry name" value="AB_hydrolase_fold"/>
</dbReference>